<feature type="domain" description="PucR C-terminal helix-turn-helix" evidence="1">
    <location>
        <begin position="275"/>
        <end position="330"/>
    </location>
</feature>
<keyword evidence="3" id="KW-1185">Reference proteome</keyword>
<protein>
    <recommendedName>
        <fullName evidence="1">PucR C-terminal helix-turn-helix domain-containing protein</fullName>
    </recommendedName>
</protein>
<dbReference type="RefSeq" id="WP_181610776.1">
    <property type="nucleotide sequence ID" value="NZ_BAABAM010000002.1"/>
</dbReference>
<comment type="caution">
    <text evidence="2">The sequence shown here is derived from an EMBL/GenBank/DDBJ whole genome shotgun (WGS) entry which is preliminary data.</text>
</comment>
<dbReference type="PANTHER" id="PTHR33744:SF7">
    <property type="entry name" value="PUCR FAMILY TRANSCRIPTIONAL REGULATOR"/>
    <property type="match status" value="1"/>
</dbReference>
<dbReference type="PANTHER" id="PTHR33744">
    <property type="entry name" value="CARBOHYDRATE DIACID REGULATOR"/>
    <property type="match status" value="1"/>
</dbReference>
<proteinExistence type="predicted"/>
<evidence type="ECO:0000313" key="2">
    <source>
        <dbReference type="EMBL" id="MBA2892041.1"/>
    </source>
</evidence>
<dbReference type="Pfam" id="PF13556">
    <property type="entry name" value="HTH_30"/>
    <property type="match status" value="1"/>
</dbReference>
<dbReference type="AlphaFoldDB" id="A0A7W0CIX2"/>
<dbReference type="EMBL" id="JACDUR010000003">
    <property type="protein sequence ID" value="MBA2892041.1"/>
    <property type="molecule type" value="Genomic_DNA"/>
</dbReference>
<evidence type="ECO:0000313" key="3">
    <source>
        <dbReference type="Proteomes" id="UP000530928"/>
    </source>
</evidence>
<dbReference type="InterPro" id="IPR051448">
    <property type="entry name" value="CdaR-like_regulators"/>
</dbReference>
<dbReference type="Gene3D" id="1.10.10.2840">
    <property type="entry name" value="PucR C-terminal helix-turn-helix domain"/>
    <property type="match status" value="1"/>
</dbReference>
<dbReference type="InterPro" id="IPR025736">
    <property type="entry name" value="PucR_C-HTH_dom"/>
</dbReference>
<accession>A0A7W0CIX2</accession>
<dbReference type="InterPro" id="IPR042070">
    <property type="entry name" value="PucR_C-HTH_sf"/>
</dbReference>
<sequence>MRDLIGKLEAVGDETAGALRVIAHFDSLVEQRAPVAAVIRAAAVLAGCPAGYHDAGRSLTRRYDPQGRSMAADAPRSWPRVAVPGRAGCCLWLEREGEHRPLDALILERAALAVHALTGERTHRSIGEAVKIACDPDASEAERRDAITRLGITGPITVVVGGVGDASAEGLLSPHTALVDEHVVTLVAGAPVFPSGLRAGTAVAADPARLPAALDHARLALRLTDRLSGPGASLVHYDDLGALAVVVERITPDEAGALDDVRRLDQARTTRPWAIDTLQAVLDHNSLRQAAAVLHLHHSTLQERLTSLAAQLGYSLTQPGGRQRAAVAVLLWRIAHCADA</sequence>
<gene>
    <name evidence="2" type="ORF">HNR30_003382</name>
</gene>
<name>A0A7W0CIX2_9ACTN</name>
<dbReference type="Proteomes" id="UP000530928">
    <property type="component" value="Unassembled WGS sequence"/>
</dbReference>
<reference evidence="2 3" key="1">
    <citation type="submission" date="2020-07" db="EMBL/GenBank/DDBJ databases">
        <title>Genomic Encyclopedia of Type Strains, Phase IV (KMG-IV): sequencing the most valuable type-strain genomes for metagenomic binning, comparative biology and taxonomic classification.</title>
        <authorList>
            <person name="Goeker M."/>
        </authorList>
    </citation>
    <scope>NUCLEOTIDE SEQUENCE [LARGE SCALE GENOMIC DNA]</scope>
    <source>
        <strain evidence="2 3">DSM 45533</strain>
    </source>
</reference>
<organism evidence="2 3">
    <name type="scientific">Nonomuraea soli</name>
    <dbReference type="NCBI Taxonomy" id="1032476"/>
    <lineage>
        <taxon>Bacteria</taxon>
        <taxon>Bacillati</taxon>
        <taxon>Actinomycetota</taxon>
        <taxon>Actinomycetes</taxon>
        <taxon>Streptosporangiales</taxon>
        <taxon>Streptosporangiaceae</taxon>
        <taxon>Nonomuraea</taxon>
    </lineage>
</organism>
<evidence type="ECO:0000259" key="1">
    <source>
        <dbReference type="Pfam" id="PF13556"/>
    </source>
</evidence>